<accession>A0A2G2ZXU6</accession>
<dbReference type="Gramene" id="PHT86789">
    <property type="protein sequence ID" value="PHT86789"/>
    <property type="gene ID" value="T459_08895"/>
</dbReference>
<evidence type="ECO:0000313" key="1">
    <source>
        <dbReference type="EMBL" id="PHT86789.1"/>
    </source>
</evidence>
<sequence>MSPIPQMLLEPRHRKYDKVEPLMMIVGSQGTLIGEDKSVGVEEETVNIEIGMTTDNISLLTEEKSAQIIDKMDNNYAIEKDKKGIGEPWREVDKKGKRINSIDFSLSSAISLITELDVLTGLQFTYDGKLEVMDVLNFMENSGLVAPTLEKVEIDFYMWKKVFLMVSSSGKNLFPGENLHLKRAHEGHQDKVNIMCSQIAAYKNEIPVINIVVWHDGKMWRTSGHTQSFKILAAIASWKSFMAAYLVALDILNIVSFTWFIIHGLGREMQQQLLMVMNMHRLPDVLTFVIRSEIDTIKTTFISRVMKRRYGIMDVFLPCDLLQDILTGREHLHCSGRLTHFKGAILRKILEEFLKDSNLFCGKASDKASGKQGRYMKRRFGVVTLLAPKTDDRKFVKGYCPVLFCSLQYDFIKHEFWKHNYPMAEDILDRRMVKRGNEDVCQVLIKWTGIDVVQF</sequence>
<reference evidence="1 2" key="1">
    <citation type="journal article" date="2014" name="Nat. Genet.">
        <title>Genome sequence of the hot pepper provides insights into the evolution of pungency in Capsicum species.</title>
        <authorList>
            <person name="Kim S."/>
            <person name="Park M."/>
            <person name="Yeom S.I."/>
            <person name="Kim Y.M."/>
            <person name="Lee J.M."/>
            <person name="Lee H.A."/>
            <person name="Seo E."/>
            <person name="Choi J."/>
            <person name="Cheong K."/>
            <person name="Kim K.T."/>
            <person name="Jung K."/>
            <person name="Lee G.W."/>
            <person name="Oh S.K."/>
            <person name="Bae C."/>
            <person name="Kim S.B."/>
            <person name="Lee H.Y."/>
            <person name="Kim S.Y."/>
            <person name="Kim M.S."/>
            <person name="Kang B.C."/>
            <person name="Jo Y.D."/>
            <person name="Yang H.B."/>
            <person name="Jeong H.J."/>
            <person name="Kang W.H."/>
            <person name="Kwon J.K."/>
            <person name="Shin C."/>
            <person name="Lim J.Y."/>
            <person name="Park J.H."/>
            <person name="Huh J.H."/>
            <person name="Kim J.S."/>
            <person name="Kim B.D."/>
            <person name="Cohen O."/>
            <person name="Paran I."/>
            <person name="Suh M.C."/>
            <person name="Lee S.B."/>
            <person name="Kim Y.K."/>
            <person name="Shin Y."/>
            <person name="Noh S.J."/>
            <person name="Park J."/>
            <person name="Seo Y.S."/>
            <person name="Kwon S.Y."/>
            <person name="Kim H.A."/>
            <person name="Park J.M."/>
            <person name="Kim H.J."/>
            <person name="Choi S.B."/>
            <person name="Bosland P.W."/>
            <person name="Reeves G."/>
            <person name="Jo S.H."/>
            <person name="Lee B.W."/>
            <person name="Cho H.T."/>
            <person name="Choi H.S."/>
            <person name="Lee M.S."/>
            <person name="Yu Y."/>
            <person name="Do Choi Y."/>
            <person name="Park B.S."/>
            <person name="van Deynze A."/>
            <person name="Ashrafi H."/>
            <person name="Hill T."/>
            <person name="Kim W.T."/>
            <person name="Pai H.S."/>
            <person name="Ahn H.K."/>
            <person name="Yeam I."/>
            <person name="Giovannoni J.J."/>
            <person name="Rose J.K."/>
            <person name="Sorensen I."/>
            <person name="Lee S.J."/>
            <person name="Kim R.W."/>
            <person name="Choi I.Y."/>
            <person name="Choi B.S."/>
            <person name="Lim J.S."/>
            <person name="Lee Y.H."/>
            <person name="Choi D."/>
        </authorList>
    </citation>
    <scope>NUCLEOTIDE SEQUENCE [LARGE SCALE GENOMIC DNA]</scope>
    <source>
        <strain evidence="2">cv. CM334</strain>
    </source>
</reference>
<proteinExistence type="predicted"/>
<name>A0A2G2ZXU6_CAPAN</name>
<organism evidence="1 2">
    <name type="scientific">Capsicum annuum</name>
    <name type="common">Capsicum pepper</name>
    <dbReference type="NCBI Taxonomy" id="4072"/>
    <lineage>
        <taxon>Eukaryota</taxon>
        <taxon>Viridiplantae</taxon>
        <taxon>Streptophyta</taxon>
        <taxon>Embryophyta</taxon>
        <taxon>Tracheophyta</taxon>
        <taxon>Spermatophyta</taxon>
        <taxon>Magnoliopsida</taxon>
        <taxon>eudicotyledons</taxon>
        <taxon>Gunneridae</taxon>
        <taxon>Pentapetalae</taxon>
        <taxon>asterids</taxon>
        <taxon>lamiids</taxon>
        <taxon>Solanales</taxon>
        <taxon>Solanaceae</taxon>
        <taxon>Solanoideae</taxon>
        <taxon>Capsiceae</taxon>
        <taxon>Capsicum</taxon>
    </lineage>
</organism>
<gene>
    <name evidence="1" type="ORF">T459_08895</name>
</gene>
<dbReference type="EMBL" id="AYRZ02000003">
    <property type="protein sequence ID" value="PHT86789.1"/>
    <property type="molecule type" value="Genomic_DNA"/>
</dbReference>
<comment type="caution">
    <text evidence="1">The sequence shown here is derived from an EMBL/GenBank/DDBJ whole genome shotgun (WGS) entry which is preliminary data.</text>
</comment>
<reference evidence="1 2" key="2">
    <citation type="journal article" date="2017" name="Genome Biol.">
        <title>New reference genome sequences of hot pepper reveal the massive evolution of plant disease-resistance genes by retroduplication.</title>
        <authorList>
            <person name="Kim S."/>
            <person name="Park J."/>
            <person name="Yeom S.I."/>
            <person name="Kim Y.M."/>
            <person name="Seo E."/>
            <person name="Kim K.T."/>
            <person name="Kim M.S."/>
            <person name="Lee J.M."/>
            <person name="Cheong K."/>
            <person name="Shin H.S."/>
            <person name="Kim S.B."/>
            <person name="Han K."/>
            <person name="Lee J."/>
            <person name="Park M."/>
            <person name="Lee H.A."/>
            <person name="Lee H.Y."/>
            <person name="Lee Y."/>
            <person name="Oh S."/>
            <person name="Lee J.H."/>
            <person name="Choi E."/>
            <person name="Choi E."/>
            <person name="Lee S.E."/>
            <person name="Jeon J."/>
            <person name="Kim H."/>
            <person name="Choi G."/>
            <person name="Song H."/>
            <person name="Lee J."/>
            <person name="Lee S.C."/>
            <person name="Kwon J.K."/>
            <person name="Lee H.Y."/>
            <person name="Koo N."/>
            <person name="Hong Y."/>
            <person name="Kim R.W."/>
            <person name="Kang W.H."/>
            <person name="Huh J.H."/>
            <person name="Kang B.C."/>
            <person name="Yang T.J."/>
            <person name="Lee Y.H."/>
            <person name="Bennetzen J.L."/>
            <person name="Choi D."/>
        </authorList>
    </citation>
    <scope>NUCLEOTIDE SEQUENCE [LARGE SCALE GENOMIC DNA]</scope>
    <source>
        <strain evidence="2">cv. CM334</strain>
    </source>
</reference>
<protein>
    <submittedName>
        <fullName evidence="1">Uncharacterized protein</fullName>
    </submittedName>
</protein>
<dbReference type="Proteomes" id="UP000222542">
    <property type="component" value="Unassembled WGS sequence"/>
</dbReference>
<keyword evidence="2" id="KW-1185">Reference proteome</keyword>
<evidence type="ECO:0000313" key="2">
    <source>
        <dbReference type="Proteomes" id="UP000222542"/>
    </source>
</evidence>
<dbReference type="AlphaFoldDB" id="A0A2G2ZXU6"/>